<keyword evidence="2" id="KW-1185">Reference proteome</keyword>
<dbReference type="Proteomes" id="UP000735302">
    <property type="component" value="Unassembled WGS sequence"/>
</dbReference>
<reference evidence="1 2" key="1">
    <citation type="journal article" date="2021" name="Elife">
        <title>Chloroplast acquisition without the gene transfer in kleptoplastic sea slugs, Plakobranchus ocellatus.</title>
        <authorList>
            <person name="Maeda T."/>
            <person name="Takahashi S."/>
            <person name="Yoshida T."/>
            <person name="Shimamura S."/>
            <person name="Takaki Y."/>
            <person name="Nagai Y."/>
            <person name="Toyoda A."/>
            <person name="Suzuki Y."/>
            <person name="Arimoto A."/>
            <person name="Ishii H."/>
            <person name="Satoh N."/>
            <person name="Nishiyama T."/>
            <person name="Hasebe M."/>
            <person name="Maruyama T."/>
            <person name="Minagawa J."/>
            <person name="Obokata J."/>
            <person name="Shigenobu S."/>
        </authorList>
    </citation>
    <scope>NUCLEOTIDE SEQUENCE [LARGE SCALE GENOMIC DNA]</scope>
</reference>
<dbReference type="EMBL" id="BLXT01006926">
    <property type="protein sequence ID" value="GFO34678.1"/>
    <property type="molecule type" value="Genomic_DNA"/>
</dbReference>
<evidence type="ECO:0000313" key="2">
    <source>
        <dbReference type="Proteomes" id="UP000735302"/>
    </source>
</evidence>
<accession>A0AAV4CRZ6</accession>
<proteinExistence type="predicted"/>
<gene>
    <name evidence="1" type="ORF">PoB_006118300</name>
</gene>
<comment type="caution">
    <text evidence="1">The sequence shown here is derived from an EMBL/GenBank/DDBJ whole genome shotgun (WGS) entry which is preliminary data.</text>
</comment>
<protein>
    <submittedName>
        <fullName evidence="1">Gag-like protein</fullName>
    </submittedName>
</protein>
<sequence length="87" mass="9992">MPSIDSECGKADAAIEHDLELRPRFQYKTPNAHKSLDTSKGAIRSRDSRYCSKEEMVEERSGITHARRIKVRRDEDKIQTDVAVLTF</sequence>
<name>A0AAV4CRZ6_9GAST</name>
<evidence type="ECO:0000313" key="1">
    <source>
        <dbReference type="EMBL" id="GFO34678.1"/>
    </source>
</evidence>
<dbReference type="AlphaFoldDB" id="A0AAV4CRZ6"/>
<organism evidence="1 2">
    <name type="scientific">Plakobranchus ocellatus</name>
    <dbReference type="NCBI Taxonomy" id="259542"/>
    <lineage>
        <taxon>Eukaryota</taxon>
        <taxon>Metazoa</taxon>
        <taxon>Spiralia</taxon>
        <taxon>Lophotrochozoa</taxon>
        <taxon>Mollusca</taxon>
        <taxon>Gastropoda</taxon>
        <taxon>Heterobranchia</taxon>
        <taxon>Euthyneura</taxon>
        <taxon>Panpulmonata</taxon>
        <taxon>Sacoglossa</taxon>
        <taxon>Placobranchoidea</taxon>
        <taxon>Plakobranchidae</taxon>
        <taxon>Plakobranchus</taxon>
    </lineage>
</organism>